<keyword evidence="5" id="KW-1185">Reference proteome</keyword>
<gene>
    <name evidence="4" type="ORF">FHS09_000003</name>
</gene>
<evidence type="ECO:0000259" key="3">
    <source>
        <dbReference type="SMART" id="SM00635"/>
    </source>
</evidence>
<reference evidence="4 5" key="1">
    <citation type="submission" date="2020-08" db="EMBL/GenBank/DDBJ databases">
        <title>Genomic Encyclopedia of Type Strains, Phase III (KMG-III): the genomes of soil and plant-associated and newly described type strains.</title>
        <authorList>
            <person name="Whitman W."/>
        </authorList>
    </citation>
    <scope>NUCLEOTIDE SEQUENCE [LARGE SCALE GENOMIC DNA]</scope>
    <source>
        <strain evidence="4 5">CECT 8799</strain>
    </source>
</reference>
<dbReference type="Pfam" id="PF24681">
    <property type="entry name" value="Kelch_KLHDC2_KLHL20_DRC7"/>
    <property type="match status" value="1"/>
</dbReference>
<dbReference type="EMBL" id="JACHWZ010000001">
    <property type="protein sequence ID" value="MBB3059202.1"/>
    <property type="molecule type" value="Genomic_DNA"/>
</dbReference>
<proteinExistence type="predicted"/>
<dbReference type="Proteomes" id="UP000535937">
    <property type="component" value="Unassembled WGS sequence"/>
</dbReference>
<dbReference type="InterPro" id="IPR011043">
    <property type="entry name" value="Gal_Oxase/kelch_b-propeller"/>
</dbReference>
<dbReference type="InterPro" id="IPR008964">
    <property type="entry name" value="Invasin/intimin_cell_adhesion"/>
</dbReference>
<evidence type="ECO:0000256" key="1">
    <source>
        <dbReference type="ARBA" id="ARBA00022441"/>
    </source>
</evidence>
<dbReference type="SUPFAM" id="SSF49373">
    <property type="entry name" value="Invasin/intimin cell-adhesion fragments"/>
    <property type="match status" value="2"/>
</dbReference>
<feature type="domain" description="BIG2" evidence="3">
    <location>
        <begin position="135"/>
        <end position="218"/>
    </location>
</feature>
<comment type="caution">
    <text evidence="4">The sequence shown here is derived from an EMBL/GenBank/DDBJ whole genome shotgun (WGS) entry which is preliminary data.</text>
</comment>
<organism evidence="4 5">
    <name type="scientific">Microbulbifer rhizosphaerae</name>
    <dbReference type="NCBI Taxonomy" id="1562603"/>
    <lineage>
        <taxon>Bacteria</taxon>
        <taxon>Pseudomonadati</taxon>
        <taxon>Pseudomonadota</taxon>
        <taxon>Gammaproteobacteria</taxon>
        <taxon>Cellvibrionales</taxon>
        <taxon>Microbulbiferaceae</taxon>
        <taxon>Microbulbifer</taxon>
    </lineage>
</organism>
<dbReference type="PANTHER" id="PTHR24412">
    <property type="entry name" value="KELCH PROTEIN"/>
    <property type="match status" value="1"/>
</dbReference>
<dbReference type="RefSeq" id="WP_183455501.1">
    <property type="nucleotide sequence ID" value="NZ_JACHWZ010000001.1"/>
</dbReference>
<dbReference type="AlphaFoldDB" id="A0A7W4Z778"/>
<name>A0A7W4Z778_9GAMM</name>
<dbReference type="SMART" id="SM00635">
    <property type="entry name" value="BID_2"/>
    <property type="match status" value="2"/>
</dbReference>
<dbReference type="InterPro" id="IPR015915">
    <property type="entry name" value="Kelch-typ_b-propeller"/>
</dbReference>
<dbReference type="InterPro" id="IPR023296">
    <property type="entry name" value="Glyco_hydro_beta-prop_sf"/>
</dbReference>
<keyword evidence="1" id="KW-0880">Kelch repeat</keyword>
<dbReference type="SUPFAM" id="SSF75005">
    <property type="entry name" value="Arabinanase/levansucrase/invertase"/>
    <property type="match status" value="1"/>
</dbReference>
<sequence length="913" mass="100562">MLLPFLSCHWSRPHSFLISVCVKKFLLILFSSFLLAGCGGGGGGSTSDDPPSPPSTPVLKERKLTFEAPDTLYMVPGDTQENPASAPGSGLISYESDDEFVAVVDSEGTVTAIGAGTTSISATIAEDGEYRSASASYSVEVEALSNTLTFTESGPLRLPVGSTLHNPATGLGDGTVVYSSSDPGIATVDASGLVEAHALGTVTIEAVQEEGPQYLSATASYVIETSIGMTAWAGESDTLVSLSPAATGMNLYRSSERDCDIANFQACENGQVDVIGGTEVVDTAATLERPGYYTLQDSMHEIQVSAWPHHFLRRSEHGSVVFKEKLWIIGNAVWRGEESIWATEDGVVWHPVKSNFPKRSGHSLTVHEGKLFVIGGSDRRKRIVTSDPEMNDVWATEDGINWVQITDNAEFAPRKDHRVVSHNGRLWLIGGVNFGELAEDEDFYYSDVWSSEDGTNWTLEVEETPFANRFDHVAVVHQDRIWVLGGWGRREATEVWVSENGIDWELLPEPAPAHAVAEGVVSFMDRLWFRGWGPLGGYGFWSTGAGESWEFTKTDSEVVETWLHSIKVFKEKLWVTGGEVSNVGPVSSVFSSADATNWKKESSDHPLPRNIVRGTNRKTVVTHKGSYWAFDNPEWSSEEIEDTYIWTSEDGFSWEKYEISGDFNPSFESILTSFNGKLWAIGIPKSEQGQVTGLGLWSSEDGIHWSEVVPPSELPVLKSRRFLVHGGRLWLFGTATIEVASVMAEENQVWSSANGIEWQRESGITEYSELKDYEVASFDGKLWVVGGRESDGTYSRGVWYSSDGKQWQQVVPIPLPGGRIEHRVASYGGKLWLVGGTDRSGNPSGDIWVSENGEVWTEAEIPTNMPPRSNFGLLTDQDGLWVFGAEWGERQDLWKFTEGDGWRAGYRRQFTTQ</sequence>
<protein>
    <recommendedName>
        <fullName evidence="3">BIG2 domain-containing protein</fullName>
    </recommendedName>
</protein>
<dbReference type="Gene3D" id="2.60.40.1080">
    <property type="match status" value="2"/>
</dbReference>
<dbReference type="InterPro" id="IPR003343">
    <property type="entry name" value="Big_2"/>
</dbReference>
<evidence type="ECO:0000256" key="2">
    <source>
        <dbReference type="ARBA" id="ARBA00022737"/>
    </source>
</evidence>
<dbReference type="Pfam" id="PF02368">
    <property type="entry name" value="Big_2"/>
    <property type="match status" value="2"/>
</dbReference>
<accession>A0A7W4Z778</accession>
<evidence type="ECO:0000313" key="5">
    <source>
        <dbReference type="Proteomes" id="UP000535937"/>
    </source>
</evidence>
<keyword evidence="2" id="KW-0677">Repeat</keyword>
<feature type="domain" description="BIG2" evidence="3">
    <location>
        <begin position="53"/>
        <end position="134"/>
    </location>
</feature>
<dbReference type="PANTHER" id="PTHR24412:SF489">
    <property type="entry name" value="RING FINGER DOMAIN AND KELCH REPEAT-CONTAINING PROTEIN DDB_G0271372"/>
    <property type="match status" value="1"/>
</dbReference>
<dbReference type="SUPFAM" id="SSF50965">
    <property type="entry name" value="Galactose oxidase, central domain"/>
    <property type="match status" value="1"/>
</dbReference>
<dbReference type="Gene3D" id="2.120.10.80">
    <property type="entry name" value="Kelch-type beta propeller"/>
    <property type="match status" value="2"/>
</dbReference>
<dbReference type="SUPFAM" id="SSF117281">
    <property type="entry name" value="Kelch motif"/>
    <property type="match status" value="2"/>
</dbReference>
<evidence type="ECO:0000313" key="4">
    <source>
        <dbReference type="EMBL" id="MBB3059202.1"/>
    </source>
</evidence>